<dbReference type="GO" id="GO:0006352">
    <property type="term" value="P:DNA-templated transcription initiation"/>
    <property type="evidence" value="ECO:0007669"/>
    <property type="project" value="InterPro"/>
</dbReference>
<dbReference type="InterPro" id="IPR007627">
    <property type="entry name" value="RNA_pol_sigma70_r2"/>
</dbReference>
<dbReference type="InterPro" id="IPR013249">
    <property type="entry name" value="RNA_pol_sigma70_r4_t2"/>
</dbReference>
<evidence type="ECO:0000256" key="4">
    <source>
        <dbReference type="ARBA" id="ARBA00023082"/>
    </source>
</evidence>
<dbReference type="InterPro" id="IPR032710">
    <property type="entry name" value="NTF2-like_dom_sf"/>
</dbReference>
<dbReference type="Gene3D" id="3.10.450.50">
    <property type="match status" value="1"/>
</dbReference>
<comment type="caution">
    <text evidence="8">The sequence shown here is derived from an EMBL/GenBank/DDBJ whole genome shotgun (WGS) entry which is preliminary data.</text>
</comment>
<sequence length="318" mass="35229">MKKPTPTPRGRVTMHAESVDQESALEQAALAFVEMRPRLFGIAYRMLGSAAEAEDILQEVWLRWQQTDRATIENPSAFLALVTTRLAINVAQSARARREAYLGPWLPEPVDTSLDPTLGAERGEALELAFLLLLERLTPTERAAYVLREAFDYPYPQIAEILQLTPVNVRQFVSRARRHLNAGRHETIDRTEHRRLLEVFLAAAQTGDVAALESLFAADVVSTSDGGGIRGAARFPLLGATRVAKFVAALAPRHWTGADLTWVEANGHAGLLVPRGRTGVTLLTVEASPKGIHHLMWIVNPAKLDAFERSRARLRRDI</sequence>
<evidence type="ECO:0000256" key="5">
    <source>
        <dbReference type="ARBA" id="ARBA00023163"/>
    </source>
</evidence>
<dbReference type="Proteomes" id="UP000630097">
    <property type="component" value="Unassembled WGS sequence"/>
</dbReference>
<evidence type="ECO:0000259" key="6">
    <source>
        <dbReference type="Pfam" id="PF04542"/>
    </source>
</evidence>
<evidence type="ECO:0000256" key="2">
    <source>
        <dbReference type="ARBA" id="ARBA00011344"/>
    </source>
</evidence>
<dbReference type="InterPro" id="IPR014284">
    <property type="entry name" value="RNA_pol_sigma-70_dom"/>
</dbReference>
<feature type="domain" description="RNA polymerase sigma factor 70 region 4 type 2" evidence="7">
    <location>
        <begin position="129"/>
        <end position="180"/>
    </location>
</feature>
<dbReference type="InterPro" id="IPR036388">
    <property type="entry name" value="WH-like_DNA-bd_sf"/>
</dbReference>
<evidence type="ECO:0000313" key="9">
    <source>
        <dbReference type="Proteomes" id="UP000630097"/>
    </source>
</evidence>
<dbReference type="InterPro" id="IPR013325">
    <property type="entry name" value="RNA_pol_sigma_r2"/>
</dbReference>
<evidence type="ECO:0000313" key="8">
    <source>
        <dbReference type="EMBL" id="GIG77573.1"/>
    </source>
</evidence>
<dbReference type="Gene3D" id="1.10.10.10">
    <property type="entry name" value="Winged helix-like DNA-binding domain superfamily/Winged helix DNA-binding domain"/>
    <property type="match status" value="1"/>
</dbReference>
<proteinExistence type="inferred from homology"/>
<dbReference type="Gene3D" id="1.10.1740.10">
    <property type="match status" value="1"/>
</dbReference>
<evidence type="ECO:0000259" key="7">
    <source>
        <dbReference type="Pfam" id="PF08281"/>
    </source>
</evidence>
<dbReference type="NCBIfam" id="TIGR02957">
    <property type="entry name" value="SigX4"/>
    <property type="match status" value="1"/>
</dbReference>
<dbReference type="InterPro" id="IPR014303">
    <property type="entry name" value="RNA_pol_sigma-70_ECF"/>
</dbReference>
<keyword evidence="4" id="KW-0731">Sigma factor</keyword>
<dbReference type="SUPFAM" id="SSF54427">
    <property type="entry name" value="NTF2-like"/>
    <property type="match status" value="1"/>
</dbReference>
<comment type="subunit">
    <text evidence="2">Interacts transiently with the RNA polymerase catalytic core formed by RpoA, RpoB, RpoC and RpoZ (2 alpha, 1 beta, 1 beta' and 1 omega subunit) to form the RNA polymerase holoenzyme that can initiate transcription.</text>
</comment>
<keyword evidence="5" id="KW-0804">Transcription</keyword>
<organism evidence="8 9">
    <name type="scientific">Planotetraspora kaengkrachanensis</name>
    <dbReference type="NCBI Taxonomy" id="575193"/>
    <lineage>
        <taxon>Bacteria</taxon>
        <taxon>Bacillati</taxon>
        <taxon>Actinomycetota</taxon>
        <taxon>Actinomycetes</taxon>
        <taxon>Streptosporangiales</taxon>
        <taxon>Streptosporangiaceae</taxon>
        <taxon>Planotetraspora</taxon>
    </lineage>
</organism>
<dbReference type="GO" id="GO:0016987">
    <property type="term" value="F:sigma factor activity"/>
    <property type="evidence" value="ECO:0007669"/>
    <property type="project" value="UniProtKB-KW"/>
</dbReference>
<keyword evidence="9" id="KW-1185">Reference proteome</keyword>
<keyword evidence="3" id="KW-0805">Transcription regulation</keyword>
<reference evidence="8 9" key="1">
    <citation type="submission" date="2021-01" db="EMBL/GenBank/DDBJ databases">
        <title>Whole genome shotgun sequence of Planotetraspora kaengkrachanensis NBRC 104272.</title>
        <authorList>
            <person name="Komaki H."/>
            <person name="Tamura T."/>
        </authorList>
    </citation>
    <scope>NUCLEOTIDE SEQUENCE [LARGE SCALE GENOMIC DNA]</scope>
    <source>
        <strain evidence="8 9">NBRC 104272</strain>
    </source>
</reference>
<evidence type="ECO:0000256" key="3">
    <source>
        <dbReference type="ARBA" id="ARBA00023015"/>
    </source>
</evidence>
<comment type="similarity">
    <text evidence="1">Belongs to the sigma-70 factor family. ECF subfamily.</text>
</comment>
<dbReference type="PANTHER" id="PTHR30173:SF36">
    <property type="entry name" value="ECF RNA POLYMERASE SIGMA FACTOR SIGJ"/>
    <property type="match status" value="1"/>
</dbReference>
<dbReference type="GO" id="GO:0003677">
    <property type="term" value="F:DNA binding"/>
    <property type="evidence" value="ECO:0007669"/>
    <property type="project" value="InterPro"/>
</dbReference>
<accession>A0A8J3LQW4</accession>
<dbReference type="InterPro" id="IPR052704">
    <property type="entry name" value="ECF_Sigma-70_Domain"/>
</dbReference>
<dbReference type="AlphaFoldDB" id="A0A8J3LQW4"/>
<dbReference type="Pfam" id="PF04542">
    <property type="entry name" value="Sigma70_r2"/>
    <property type="match status" value="1"/>
</dbReference>
<evidence type="ECO:0000256" key="1">
    <source>
        <dbReference type="ARBA" id="ARBA00010641"/>
    </source>
</evidence>
<dbReference type="SUPFAM" id="SSF88946">
    <property type="entry name" value="Sigma2 domain of RNA polymerase sigma factors"/>
    <property type="match status" value="1"/>
</dbReference>
<feature type="domain" description="RNA polymerase sigma-70 region 2" evidence="6">
    <location>
        <begin position="34"/>
        <end position="94"/>
    </location>
</feature>
<protein>
    <submittedName>
        <fullName evidence="8">RNA polymerase sigma factor</fullName>
    </submittedName>
</protein>
<dbReference type="SUPFAM" id="SSF88659">
    <property type="entry name" value="Sigma3 and sigma4 domains of RNA polymerase sigma factors"/>
    <property type="match status" value="1"/>
</dbReference>
<dbReference type="NCBIfam" id="TIGR02937">
    <property type="entry name" value="sigma70-ECF"/>
    <property type="match status" value="1"/>
</dbReference>
<name>A0A8J3LQW4_9ACTN</name>
<dbReference type="Pfam" id="PF08281">
    <property type="entry name" value="Sigma70_r4_2"/>
    <property type="match status" value="1"/>
</dbReference>
<dbReference type="EMBL" id="BONV01000002">
    <property type="protein sequence ID" value="GIG77573.1"/>
    <property type="molecule type" value="Genomic_DNA"/>
</dbReference>
<dbReference type="InterPro" id="IPR013324">
    <property type="entry name" value="RNA_pol_sigma_r3/r4-like"/>
</dbReference>
<dbReference type="PANTHER" id="PTHR30173">
    <property type="entry name" value="SIGMA 19 FACTOR"/>
    <property type="match status" value="1"/>
</dbReference>
<gene>
    <name evidence="8" type="ORF">Pka01_07000</name>
</gene>